<keyword evidence="2" id="KW-1185">Reference proteome</keyword>
<proteinExistence type="predicted"/>
<organism evidence="1 2">
    <name type="scientific">Dendrolimus kikuchii</name>
    <dbReference type="NCBI Taxonomy" id="765133"/>
    <lineage>
        <taxon>Eukaryota</taxon>
        <taxon>Metazoa</taxon>
        <taxon>Ecdysozoa</taxon>
        <taxon>Arthropoda</taxon>
        <taxon>Hexapoda</taxon>
        <taxon>Insecta</taxon>
        <taxon>Pterygota</taxon>
        <taxon>Neoptera</taxon>
        <taxon>Endopterygota</taxon>
        <taxon>Lepidoptera</taxon>
        <taxon>Glossata</taxon>
        <taxon>Ditrysia</taxon>
        <taxon>Bombycoidea</taxon>
        <taxon>Lasiocampidae</taxon>
        <taxon>Dendrolimus</taxon>
    </lineage>
</organism>
<accession>A0ACC1D8G6</accession>
<dbReference type="Proteomes" id="UP000824533">
    <property type="component" value="Linkage Group LG07"/>
</dbReference>
<sequence length="502" mass="57430">MLVLLLLVVFIIWLLVQRWESRRMVELSKKIKMVENIQIPLVGHAYMFLGSDEDRMNVFQDLGMKALDSGGLMSIWQGNRLYIIVADPVNAEAVTKACLEKDYVMKCSRLLTGNGSVFAPVPIWRPRRKFLAPTFSPKNLAQFMNIFSRQSTVMVDQLQKAAGKGTFSIWKYITTYSMDSVCETTLGVRVDAQKQYDLPFLKAFERLCRLDSARLCQPWLHNDTVYSMMPRYTEHMECKDTLCGFIDKIIKSKRQSIQERNDENSDVIKERTKTFLELLIESTGGEKGYTDLELLEETLVLVLAGTDTSAVGTAFTTVMLSRHPDVQEKVYKEINEIYGDSDRPIVTEDLLKMKYLEAVIRETIRLYPPVPLIVRRVDKDVTLPSGITLVKDCGIVVCIWAINRNPDYWGDDALEFRPERFLNLTLKHPAAFMTFSFGPRGCIGYRYAMISMKTAVASIVRKYRIMPATPADSNGKHKPLRVKFDVMMKAVDNFAVQLENRV</sequence>
<protein>
    <submittedName>
        <fullName evidence="1">Uncharacterized protein</fullName>
    </submittedName>
</protein>
<evidence type="ECO:0000313" key="2">
    <source>
        <dbReference type="Proteomes" id="UP000824533"/>
    </source>
</evidence>
<reference evidence="1 2" key="1">
    <citation type="journal article" date="2021" name="Front. Genet.">
        <title>Chromosome-Level Genome Assembly Reveals Significant Gene Expansion in the Toll and IMD Signaling Pathways of Dendrolimus kikuchii.</title>
        <authorList>
            <person name="Zhou J."/>
            <person name="Wu P."/>
            <person name="Xiong Z."/>
            <person name="Liu N."/>
            <person name="Zhao N."/>
            <person name="Ji M."/>
            <person name="Qiu Y."/>
            <person name="Yang B."/>
        </authorList>
    </citation>
    <scope>NUCLEOTIDE SEQUENCE [LARGE SCALE GENOMIC DNA]</scope>
    <source>
        <strain evidence="1">Ann1</strain>
    </source>
</reference>
<gene>
    <name evidence="1" type="ORF">K1T71_004758</name>
</gene>
<evidence type="ECO:0000313" key="1">
    <source>
        <dbReference type="EMBL" id="KAJ0180167.1"/>
    </source>
</evidence>
<name>A0ACC1D8G6_9NEOP</name>
<dbReference type="EMBL" id="CM034393">
    <property type="protein sequence ID" value="KAJ0180167.1"/>
    <property type="molecule type" value="Genomic_DNA"/>
</dbReference>
<comment type="caution">
    <text evidence="1">The sequence shown here is derived from an EMBL/GenBank/DDBJ whole genome shotgun (WGS) entry which is preliminary data.</text>
</comment>